<reference evidence="2" key="2">
    <citation type="submission" date="2023-01" db="EMBL/GenBank/DDBJ databases">
        <authorList>
            <person name="Sun Q."/>
            <person name="Evtushenko L."/>
        </authorList>
    </citation>
    <scope>NUCLEOTIDE SEQUENCE</scope>
    <source>
        <strain evidence="2">VKM Ac-1958</strain>
    </source>
</reference>
<sequence length="407" mass="43260">MNEMAESPAQKPRAHPRLRRTFLIIACALVALVGILAVAFGPRLFGDQLDQKALAEFYDAPAEVAGEPGSIVRIEPLQGHPFDAMAWRILYRTTDVNGAPQLASGVVITPNGDAPDGGRTVLAWGHPTTGSARDCAPSRGFDPFLDIEGLRMLLDRGYTVVATDYVGMGVAGPDSYLVGDTAAHSMLDAVRAARAIEEADAGASVVLWGHSQGGQAALFAAEYAPTYAPELRIDAVAVAAPAAELGSLMQAHLDDVSGATIGSYAFRSYADVYRDRGADLATILTPGAREILPEMNALCLLSDLDELHKIAEPVVGKFFLSDPTTTEPWATLLRENSAGALTFDAPLFVAQGLKDQLVVPDSTKQFAQAQREHGMDVTYHPIALADHGTVAYLALIALEEWLDAQGV</sequence>
<feature type="transmembrane region" description="Helical" evidence="1">
    <location>
        <begin position="21"/>
        <end position="41"/>
    </location>
</feature>
<dbReference type="InterPro" id="IPR005152">
    <property type="entry name" value="Lipase_secreted"/>
</dbReference>
<dbReference type="Pfam" id="PF03583">
    <property type="entry name" value="LIP"/>
    <property type="match status" value="1"/>
</dbReference>
<dbReference type="AlphaFoldDB" id="A0A9W6HP89"/>
<keyword evidence="1" id="KW-0812">Transmembrane</keyword>
<name>A0A9W6HP89_9MICO</name>
<organism evidence="2 3">
    <name type="scientific">Microbacterium keratanolyticum</name>
    <dbReference type="NCBI Taxonomy" id="67574"/>
    <lineage>
        <taxon>Bacteria</taxon>
        <taxon>Bacillati</taxon>
        <taxon>Actinomycetota</taxon>
        <taxon>Actinomycetes</taxon>
        <taxon>Micrococcales</taxon>
        <taxon>Microbacteriaceae</taxon>
        <taxon>Microbacterium</taxon>
    </lineage>
</organism>
<protein>
    <recommendedName>
        <fullName evidence="4">Secretory lipase</fullName>
    </recommendedName>
</protein>
<keyword evidence="3" id="KW-1185">Reference proteome</keyword>
<evidence type="ECO:0000256" key="1">
    <source>
        <dbReference type="SAM" id="Phobius"/>
    </source>
</evidence>
<dbReference type="PANTHER" id="PTHR34853:SF1">
    <property type="entry name" value="LIPASE 5"/>
    <property type="match status" value="1"/>
</dbReference>
<reference evidence="2" key="1">
    <citation type="journal article" date="2014" name="Int. J. Syst. Evol. Microbiol.">
        <title>Complete genome sequence of Corynebacterium casei LMG S-19264T (=DSM 44701T), isolated from a smear-ripened cheese.</title>
        <authorList>
            <consortium name="US DOE Joint Genome Institute (JGI-PGF)"/>
            <person name="Walter F."/>
            <person name="Albersmeier A."/>
            <person name="Kalinowski J."/>
            <person name="Ruckert C."/>
        </authorList>
    </citation>
    <scope>NUCLEOTIDE SEQUENCE</scope>
    <source>
        <strain evidence="2">VKM Ac-1958</strain>
    </source>
</reference>
<dbReference type="InterPro" id="IPR029058">
    <property type="entry name" value="AB_hydrolase_fold"/>
</dbReference>
<dbReference type="SUPFAM" id="SSF53474">
    <property type="entry name" value="alpha/beta-Hydrolases"/>
    <property type="match status" value="1"/>
</dbReference>
<dbReference type="EMBL" id="BSET01000001">
    <property type="protein sequence ID" value="GLK00416.1"/>
    <property type="molecule type" value="Genomic_DNA"/>
</dbReference>
<dbReference type="GO" id="GO:0016042">
    <property type="term" value="P:lipid catabolic process"/>
    <property type="evidence" value="ECO:0007669"/>
    <property type="project" value="InterPro"/>
</dbReference>
<dbReference type="RefSeq" id="WP_239526552.1">
    <property type="nucleotide sequence ID" value="NZ_BAAAUM010000001.1"/>
</dbReference>
<dbReference type="Proteomes" id="UP001142325">
    <property type="component" value="Unassembled WGS sequence"/>
</dbReference>
<dbReference type="GO" id="GO:0004806">
    <property type="term" value="F:triacylglycerol lipase activity"/>
    <property type="evidence" value="ECO:0007669"/>
    <property type="project" value="InterPro"/>
</dbReference>
<evidence type="ECO:0000313" key="3">
    <source>
        <dbReference type="Proteomes" id="UP001142325"/>
    </source>
</evidence>
<evidence type="ECO:0008006" key="4">
    <source>
        <dbReference type="Google" id="ProtNLM"/>
    </source>
</evidence>
<comment type="caution">
    <text evidence="2">The sequence shown here is derived from an EMBL/GenBank/DDBJ whole genome shotgun (WGS) entry which is preliminary data.</text>
</comment>
<dbReference type="Gene3D" id="3.40.50.1820">
    <property type="entry name" value="alpha/beta hydrolase"/>
    <property type="match status" value="2"/>
</dbReference>
<evidence type="ECO:0000313" key="2">
    <source>
        <dbReference type="EMBL" id="GLK00416.1"/>
    </source>
</evidence>
<keyword evidence="1" id="KW-0472">Membrane</keyword>
<dbReference type="PIRSF" id="PIRSF029171">
    <property type="entry name" value="Esterase_LipA"/>
    <property type="match status" value="1"/>
</dbReference>
<dbReference type="PANTHER" id="PTHR34853">
    <property type="match status" value="1"/>
</dbReference>
<gene>
    <name evidence="2" type="ORF">GCM10017596_01310</name>
</gene>
<accession>A0A9W6HP89</accession>
<proteinExistence type="predicted"/>
<keyword evidence="1" id="KW-1133">Transmembrane helix</keyword>